<dbReference type="InterPro" id="IPR025272">
    <property type="entry name" value="SocA_Panacea"/>
</dbReference>
<dbReference type="EMBL" id="CP054393">
    <property type="protein sequence ID" value="QTX03101.1"/>
    <property type="molecule type" value="Genomic_DNA"/>
</dbReference>
<dbReference type="KEGG" id="pluf:LFWB_5350"/>
<dbReference type="Pfam" id="PF13274">
    <property type="entry name" value="SocA_Panacea"/>
    <property type="match status" value="1"/>
</dbReference>
<gene>
    <name evidence="2" type="ORF">LFWB_5350</name>
</gene>
<evidence type="ECO:0000313" key="3">
    <source>
        <dbReference type="Proteomes" id="UP000672038"/>
    </source>
</evidence>
<organism evidence="2 3">
    <name type="scientific">Loofah witches'-broom phytoplasma</name>
    <dbReference type="NCBI Taxonomy" id="35773"/>
    <lineage>
        <taxon>Bacteria</taxon>
        <taxon>Bacillati</taxon>
        <taxon>Mycoplasmatota</taxon>
        <taxon>Mollicutes</taxon>
        <taxon>Acholeplasmatales</taxon>
        <taxon>Acholeplasmataceae</taxon>
        <taxon>Candidatus Phytoplasma</taxon>
        <taxon>16SrVIII (Loofah witches'-broom group)</taxon>
    </lineage>
</organism>
<accession>A0A975FJS1</accession>
<dbReference type="RefSeq" id="WP_210954571.1">
    <property type="nucleotide sequence ID" value="NZ_CP054393.1"/>
</dbReference>
<evidence type="ECO:0000259" key="1">
    <source>
        <dbReference type="Pfam" id="PF13274"/>
    </source>
</evidence>
<proteinExistence type="predicted"/>
<sequence>MKNNNSINVFDVANYIITNNPTENTPITHMKLHKLIYYAQVYHLIFKDSPLILNKLQAWMHGPVFSELFPLFKKYEYHPITKITRKGNHSKIQGIYKESLDIIIRNLGKYNGQQLSDKTHSEEP</sequence>
<feature type="domain" description="Antitoxin SocA-like Panacea" evidence="1">
    <location>
        <begin position="32"/>
        <end position="123"/>
    </location>
</feature>
<evidence type="ECO:0000313" key="2">
    <source>
        <dbReference type="EMBL" id="QTX03101.1"/>
    </source>
</evidence>
<name>A0A975FJS1_LOWBP</name>
<reference evidence="2" key="1">
    <citation type="submission" date="2020-06" db="EMBL/GenBank/DDBJ databases">
        <title>Complete genome sequence of Candidatus Phytoplasma luffae NCHU2019.</title>
        <authorList>
            <person name="Cho S.-T."/>
            <person name="Tan C.-M."/>
            <person name="Li J.-R."/>
            <person name="Chien Y.-Y."/>
            <person name="Chiu Y.-C."/>
            <person name="Yang J.-Y."/>
            <person name="Kuo C.-H."/>
        </authorList>
    </citation>
    <scope>NUCLEOTIDE SEQUENCE</scope>
    <source>
        <strain evidence="2">NCHU2019</strain>
    </source>
</reference>
<keyword evidence="3" id="KW-1185">Reference proteome</keyword>
<protein>
    <recommendedName>
        <fullName evidence="1">Antitoxin SocA-like Panacea domain-containing protein</fullName>
    </recommendedName>
</protein>
<dbReference type="Proteomes" id="UP000672038">
    <property type="component" value="Chromosome"/>
</dbReference>
<dbReference type="AlphaFoldDB" id="A0A975FJS1"/>